<evidence type="ECO:0000313" key="3">
    <source>
        <dbReference type="Proteomes" id="UP000033647"/>
    </source>
</evidence>
<organism evidence="2 3">
    <name type="scientific">Zymoseptoria brevis</name>
    <dbReference type="NCBI Taxonomy" id="1047168"/>
    <lineage>
        <taxon>Eukaryota</taxon>
        <taxon>Fungi</taxon>
        <taxon>Dikarya</taxon>
        <taxon>Ascomycota</taxon>
        <taxon>Pezizomycotina</taxon>
        <taxon>Dothideomycetes</taxon>
        <taxon>Dothideomycetidae</taxon>
        <taxon>Mycosphaerellales</taxon>
        <taxon>Mycosphaerellaceae</taxon>
        <taxon>Zymoseptoria</taxon>
    </lineage>
</organism>
<keyword evidence="3" id="KW-1185">Reference proteome</keyword>
<feature type="transmembrane region" description="Helical" evidence="1">
    <location>
        <begin position="324"/>
        <end position="344"/>
    </location>
</feature>
<comment type="caution">
    <text evidence="2">The sequence shown here is derived from an EMBL/GenBank/DDBJ whole genome shotgun (WGS) entry which is preliminary data.</text>
</comment>
<name>A0A0F4GIP8_9PEZI</name>
<keyword evidence="1" id="KW-1133">Transmembrane helix</keyword>
<evidence type="ECO:0000256" key="1">
    <source>
        <dbReference type="SAM" id="Phobius"/>
    </source>
</evidence>
<dbReference type="EMBL" id="LAFY01000586">
    <property type="protein sequence ID" value="KJX96922.1"/>
    <property type="molecule type" value="Genomic_DNA"/>
</dbReference>
<proteinExistence type="predicted"/>
<evidence type="ECO:0000313" key="2">
    <source>
        <dbReference type="EMBL" id="KJX96922.1"/>
    </source>
</evidence>
<keyword evidence="1" id="KW-0812">Transmembrane</keyword>
<sequence length="422" mass="46355">MELRRVAVCQDCLSILRQPRHTARIFSATTQWTATRNLATGTNKRRPQYSPQHARLLQIRRLATEIYTTPKSTPAARRGTRDLQSMHARVQELCSSVLKPEDGQLPSEQRVLYVLEQLDSLARAALDDHVAGGIESPRVSPSAQQQQTAASALLGSVNARQSPASITRVSLLTHISARAEEIARDPSVFLTAAILKAYVELQSLLHQPSSFPDIFNLYANKPIPSLSNSNLAFSPSSPNKVSAAIDPNTANLALASATSAHDLGLAIDIITTSFCTKAFKRAKFLRRAALPMFGLGIAPIAAYSLSNSYSNWQQTMDAQMATHIAFAGIMTYVSAVSMVGYVAVTTANDQMDRVTWAQGVPLWERWVREEERAAIDSVAQAWGFTEAEKRGDEEGEEWDALREWVGVRGMVLDKVSLMEGME</sequence>
<dbReference type="OrthoDB" id="5360701at2759"/>
<dbReference type="AlphaFoldDB" id="A0A0F4GIP8"/>
<feature type="transmembrane region" description="Helical" evidence="1">
    <location>
        <begin position="284"/>
        <end position="304"/>
    </location>
</feature>
<keyword evidence="1" id="KW-0472">Membrane</keyword>
<accession>A0A0F4GIP8</accession>
<reference evidence="2 3" key="1">
    <citation type="submission" date="2015-03" db="EMBL/GenBank/DDBJ databases">
        <title>RNA-seq based gene annotation and comparative genomics of four Zymoseptoria species reveal species-specific pathogenicity related genes and transposable element activity.</title>
        <authorList>
            <person name="Grandaubert J."/>
            <person name="Bhattacharyya A."/>
            <person name="Stukenbrock E.H."/>
        </authorList>
    </citation>
    <scope>NUCLEOTIDE SEQUENCE [LARGE SCALE GENOMIC DNA]</scope>
    <source>
        <strain evidence="2 3">Zb18110</strain>
    </source>
</reference>
<gene>
    <name evidence="2" type="ORF">TI39_contig594g00003</name>
</gene>
<protein>
    <submittedName>
        <fullName evidence="2">Uncharacterized protein</fullName>
    </submittedName>
</protein>
<dbReference type="Proteomes" id="UP000033647">
    <property type="component" value="Unassembled WGS sequence"/>
</dbReference>